<dbReference type="Proteomes" id="UP000703269">
    <property type="component" value="Unassembled WGS sequence"/>
</dbReference>
<feature type="compositionally biased region" description="Polar residues" evidence="2">
    <location>
        <begin position="314"/>
        <end position="325"/>
    </location>
</feature>
<evidence type="ECO:0000256" key="2">
    <source>
        <dbReference type="SAM" id="MobiDB-lite"/>
    </source>
</evidence>
<feature type="compositionally biased region" description="Polar residues" evidence="2">
    <location>
        <begin position="521"/>
        <end position="531"/>
    </location>
</feature>
<feature type="region of interest" description="Disordered" evidence="2">
    <location>
        <begin position="80"/>
        <end position="123"/>
    </location>
</feature>
<keyword evidence="1" id="KW-0175">Coiled coil</keyword>
<protein>
    <submittedName>
        <fullName evidence="3">Uncharacterized protein</fullName>
    </submittedName>
</protein>
<proteinExistence type="predicted"/>
<dbReference type="AlphaFoldDB" id="A0A9P3G1N1"/>
<organism evidence="3 4">
    <name type="scientific">Phanerochaete sordida</name>
    <dbReference type="NCBI Taxonomy" id="48140"/>
    <lineage>
        <taxon>Eukaryota</taxon>
        <taxon>Fungi</taxon>
        <taxon>Dikarya</taxon>
        <taxon>Basidiomycota</taxon>
        <taxon>Agaricomycotina</taxon>
        <taxon>Agaricomycetes</taxon>
        <taxon>Polyporales</taxon>
        <taxon>Phanerochaetaceae</taxon>
        <taxon>Phanerochaete</taxon>
    </lineage>
</organism>
<gene>
    <name evidence="3" type="ORF">PsYK624_023500</name>
</gene>
<reference evidence="3 4" key="1">
    <citation type="submission" date="2021-08" db="EMBL/GenBank/DDBJ databases">
        <title>Draft Genome Sequence of Phanerochaete sordida strain YK-624.</title>
        <authorList>
            <person name="Mori T."/>
            <person name="Dohra H."/>
            <person name="Suzuki T."/>
            <person name="Kawagishi H."/>
            <person name="Hirai H."/>
        </authorList>
    </citation>
    <scope>NUCLEOTIDE SEQUENCE [LARGE SCALE GENOMIC DNA]</scope>
    <source>
        <strain evidence="3 4">YK-624</strain>
    </source>
</reference>
<evidence type="ECO:0000313" key="4">
    <source>
        <dbReference type="Proteomes" id="UP000703269"/>
    </source>
</evidence>
<feature type="region of interest" description="Disordered" evidence="2">
    <location>
        <begin position="306"/>
        <end position="328"/>
    </location>
</feature>
<dbReference type="OrthoDB" id="3270558at2759"/>
<feature type="compositionally biased region" description="Basic residues" evidence="2">
    <location>
        <begin position="632"/>
        <end position="642"/>
    </location>
</feature>
<feature type="compositionally biased region" description="Polar residues" evidence="2">
    <location>
        <begin position="106"/>
        <end position="119"/>
    </location>
</feature>
<evidence type="ECO:0000256" key="1">
    <source>
        <dbReference type="SAM" id="Coils"/>
    </source>
</evidence>
<feature type="region of interest" description="Disordered" evidence="2">
    <location>
        <begin position="414"/>
        <end position="455"/>
    </location>
</feature>
<feature type="compositionally biased region" description="Low complexity" evidence="2">
    <location>
        <begin position="94"/>
        <end position="105"/>
    </location>
</feature>
<comment type="caution">
    <text evidence="3">The sequence shown here is derived from an EMBL/GenBank/DDBJ whole genome shotgun (WGS) entry which is preliminary data.</text>
</comment>
<sequence>MPARGRNPDVSPITLGTASYDHNIHAHLSLRFLAPSNLPNKHPARDQAKMPTVARHPSRSPSPTRNVVRAQAVYPIPTQHVASSSRLDPCPPFSCSQSSTSSTSSDNTPAPVTPPTLTNELWPARYSVPPTDYYESPPSPPRTLQDQMQVAYAHDNMHLAKILLLKLKGIEVTDDKDPRIDQVRDEDFSSAFVPRGGLVLDAEQERRCQEAERRARDLRRRRAREERLRTCEQIWENSTRALQAEKTKVTRRKEAAACVRRRLDLEERGRARALEREKEDIPRAVRTVRYSTGTHRPVLSFDHLPASGRRAKAATSSSPPKQSYSGPLFDYPYLPAPTTRISPPAYQPTKGSSDGPYRVPTTVAVRGVPFADVVASMNGSLFPVSGDDELSKKPRSARELELLKSLLQSVTWEDGDRQGPLRPITSSKGKARAGVEDHSCSTIRTSSSTSSLTTSLATSFSSSIRRSTSWFSFGSRSSVSTAITSPPTSPAMSYDKSFQLAASHDRDHPDTKARRVRSSHTPRTLSKSVAPSETPLGDPRPRARSFTSLPTSAGDDTYTRGRMRTRCTSFDAASRSSSVTSTTSTVSIVARVTRGVTTFVDMAAQFQRAYVKATMYTADPDIYFQSSSYSRSRSRSSSRNRTRSSTPRSRSRAGLPRPEGYRACSEDVEVFTSAKACSPPEAERALIPLAYTRPPCAAPLEAPRVFPPPPPIPRSPFRLPYEPTELTSRFRPVANPLLLRMRALQNLCRAEAAQVPDVREKVVGVAWEGIGRSGLVREVKLCCG</sequence>
<feature type="region of interest" description="Disordered" evidence="2">
    <location>
        <begin position="627"/>
        <end position="659"/>
    </location>
</feature>
<feature type="region of interest" description="Disordered" evidence="2">
    <location>
        <begin position="37"/>
        <end position="67"/>
    </location>
</feature>
<name>A0A9P3G1N1_9APHY</name>
<feature type="compositionally biased region" description="Basic and acidic residues" evidence="2">
    <location>
        <begin position="503"/>
        <end position="513"/>
    </location>
</feature>
<evidence type="ECO:0000313" key="3">
    <source>
        <dbReference type="EMBL" id="GJE86270.1"/>
    </source>
</evidence>
<feature type="region of interest" description="Disordered" evidence="2">
    <location>
        <begin position="501"/>
        <end position="562"/>
    </location>
</feature>
<dbReference type="EMBL" id="BPQB01000003">
    <property type="protein sequence ID" value="GJE86270.1"/>
    <property type="molecule type" value="Genomic_DNA"/>
</dbReference>
<feature type="compositionally biased region" description="Low complexity" evidence="2">
    <location>
        <begin position="440"/>
        <end position="455"/>
    </location>
</feature>
<feature type="coiled-coil region" evidence="1">
    <location>
        <begin position="201"/>
        <end position="228"/>
    </location>
</feature>
<keyword evidence="4" id="KW-1185">Reference proteome</keyword>
<accession>A0A9P3G1N1</accession>